<dbReference type="EMBL" id="UZAN01045152">
    <property type="protein sequence ID" value="VDP82153.1"/>
    <property type="molecule type" value="Genomic_DNA"/>
</dbReference>
<dbReference type="AlphaFoldDB" id="A0A183ALK4"/>
<feature type="compositionally biased region" description="Low complexity" evidence="1">
    <location>
        <begin position="81"/>
        <end position="98"/>
    </location>
</feature>
<feature type="region of interest" description="Disordered" evidence="1">
    <location>
        <begin position="1"/>
        <end position="153"/>
    </location>
</feature>
<reference evidence="2 3" key="2">
    <citation type="submission" date="2018-11" db="EMBL/GenBank/DDBJ databases">
        <authorList>
            <consortium name="Pathogen Informatics"/>
        </authorList>
    </citation>
    <scope>NUCLEOTIDE SEQUENCE [LARGE SCALE GENOMIC DNA]</scope>
    <source>
        <strain evidence="2 3">Egypt</strain>
    </source>
</reference>
<protein>
    <submittedName>
        <fullName evidence="2 4">Uncharacterized protein</fullName>
    </submittedName>
</protein>
<evidence type="ECO:0000256" key="1">
    <source>
        <dbReference type="SAM" id="MobiDB-lite"/>
    </source>
</evidence>
<feature type="compositionally biased region" description="Polar residues" evidence="1">
    <location>
        <begin position="33"/>
        <end position="50"/>
    </location>
</feature>
<organism evidence="4">
    <name type="scientific">Echinostoma caproni</name>
    <dbReference type="NCBI Taxonomy" id="27848"/>
    <lineage>
        <taxon>Eukaryota</taxon>
        <taxon>Metazoa</taxon>
        <taxon>Spiralia</taxon>
        <taxon>Lophotrochozoa</taxon>
        <taxon>Platyhelminthes</taxon>
        <taxon>Trematoda</taxon>
        <taxon>Digenea</taxon>
        <taxon>Plagiorchiida</taxon>
        <taxon>Echinostomata</taxon>
        <taxon>Echinostomatoidea</taxon>
        <taxon>Echinostomatidae</taxon>
        <taxon>Echinostoma</taxon>
    </lineage>
</organism>
<accession>A0A183ALK4</accession>
<gene>
    <name evidence="2" type="ORF">ECPE_LOCUS7839</name>
</gene>
<keyword evidence="3" id="KW-1185">Reference proteome</keyword>
<name>A0A183ALK4_9TREM</name>
<feature type="compositionally biased region" description="Basic residues" evidence="1">
    <location>
        <begin position="64"/>
        <end position="80"/>
    </location>
</feature>
<reference evidence="4" key="1">
    <citation type="submission" date="2016-06" db="UniProtKB">
        <authorList>
            <consortium name="WormBaseParasite"/>
        </authorList>
    </citation>
    <scope>IDENTIFICATION</scope>
</reference>
<sequence>MKETNVAPGSTVTHTSNTPSDRKSVTFDRATFRPSSATVASSPLNENPTQLDPFAAVVVQRTASSRHKSATSRARRRPRSQSRSSSSTTSEAANNTQSHPEAQHLSPANFSHSGRASTKRSRRKRRTSGRRERQRSVVAPAPHDPGLLFFESNLSPPFQKPPVSPCSQSVSVGDVDRVVDVSTLSTAVPSGSGGGGMRARHMVSRSDHEASHPHDSQASGSPMPTVYLLPSSVATVTTGASPSATAVATSSDVDADDDHVPRYVTVPAYSAAAPTASTFVRREHSLSSIGSVGTPIDLTVGAAQQGSRSIAFVPHLVLHSTPAQEPGTAGSVVSHTAFPSSSGEYSQTLNHHVPCLRTSHSSTLHAVSVNFNR</sequence>
<evidence type="ECO:0000313" key="2">
    <source>
        <dbReference type="EMBL" id="VDP82153.1"/>
    </source>
</evidence>
<feature type="compositionally biased region" description="Basic residues" evidence="1">
    <location>
        <begin position="117"/>
        <end position="128"/>
    </location>
</feature>
<evidence type="ECO:0000313" key="3">
    <source>
        <dbReference type="Proteomes" id="UP000272942"/>
    </source>
</evidence>
<feature type="region of interest" description="Disordered" evidence="1">
    <location>
        <begin position="185"/>
        <end position="226"/>
    </location>
</feature>
<proteinExistence type="predicted"/>
<dbReference type="WBParaSite" id="ECPE_0000785801-mRNA-1">
    <property type="protein sequence ID" value="ECPE_0000785801-mRNA-1"/>
    <property type="gene ID" value="ECPE_0000785801"/>
</dbReference>
<dbReference type="OrthoDB" id="10607271at2759"/>
<evidence type="ECO:0000313" key="4">
    <source>
        <dbReference type="WBParaSite" id="ECPE_0000785801-mRNA-1"/>
    </source>
</evidence>
<dbReference type="Proteomes" id="UP000272942">
    <property type="component" value="Unassembled WGS sequence"/>
</dbReference>
<feature type="compositionally biased region" description="Polar residues" evidence="1">
    <location>
        <begin position="7"/>
        <end position="19"/>
    </location>
</feature>
<feature type="compositionally biased region" description="Basic and acidic residues" evidence="1">
    <location>
        <begin position="204"/>
        <end position="215"/>
    </location>
</feature>